<dbReference type="PANTHER" id="PTHR34614:SF2">
    <property type="entry name" value="TRANSPOSASE IS4-LIKE DOMAIN-CONTAINING PROTEIN"/>
    <property type="match status" value="1"/>
</dbReference>
<gene>
    <name evidence="2" type="ORF">B1A_06092</name>
</gene>
<evidence type="ECO:0000313" key="2">
    <source>
        <dbReference type="EMBL" id="EQD70854.1"/>
    </source>
</evidence>
<accession>T1CQS6</accession>
<organism evidence="2">
    <name type="scientific">mine drainage metagenome</name>
    <dbReference type="NCBI Taxonomy" id="410659"/>
    <lineage>
        <taxon>unclassified sequences</taxon>
        <taxon>metagenomes</taxon>
        <taxon>ecological metagenomes</taxon>
    </lineage>
</organism>
<name>T1CQS6_9ZZZZ</name>
<feature type="non-terminal residue" evidence="2">
    <location>
        <position position="162"/>
    </location>
</feature>
<dbReference type="AlphaFoldDB" id="T1CQS6"/>
<proteinExistence type="predicted"/>
<dbReference type="PANTHER" id="PTHR34614">
    <property type="match status" value="1"/>
</dbReference>
<feature type="region of interest" description="Disordered" evidence="1">
    <location>
        <begin position="123"/>
        <end position="162"/>
    </location>
</feature>
<comment type="caution">
    <text evidence="2">The sequence shown here is derived from an EMBL/GenBank/DDBJ whole genome shotgun (WGS) entry which is preliminary data.</text>
</comment>
<feature type="compositionally biased region" description="Basic residues" evidence="1">
    <location>
        <begin position="123"/>
        <end position="133"/>
    </location>
</feature>
<evidence type="ECO:0000256" key="1">
    <source>
        <dbReference type="SAM" id="MobiDB-lite"/>
    </source>
</evidence>
<protein>
    <submittedName>
        <fullName evidence="2">Transposase</fullName>
    </submittedName>
</protein>
<dbReference type="EMBL" id="AUZX01004429">
    <property type="protein sequence ID" value="EQD70854.1"/>
    <property type="molecule type" value="Genomic_DNA"/>
</dbReference>
<reference evidence="2" key="1">
    <citation type="submission" date="2013-08" db="EMBL/GenBank/DDBJ databases">
        <authorList>
            <person name="Mendez C."/>
            <person name="Richter M."/>
            <person name="Ferrer M."/>
            <person name="Sanchez J."/>
        </authorList>
    </citation>
    <scope>NUCLEOTIDE SEQUENCE</scope>
</reference>
<reference evidence="2" key="2">
    <citation type="journal article" date="2014" name="ISME J.">
        <title>Microbial stratification in low pH oxic and suboxic macroscopic growths along an acid mine drainage.</title>
        <authorList>
            <person name="Mendez-Garcia C."/>
            <person name="Mesa V."/>
            <person name="Sprenger R.R."/>
            <person name="Richter M."/>
            <person name="Diez M.S."/>
            <person name="Solano J."/>
            <person name="Bargiela R."/>
            <person name="Golyshina O.V."/>
            <person name="Manteca A."/>
            <person name="Ramos J.L."/>
            <person name="Gallego J.R."/>
            <person name="Llorente I."/>
            <person name="Martins Dos Santos V.A."/>
            <person name="Jensen O.N."/>
            <person name="Pelaez A.I."/>
            <person name="Sanchez J."/>
            <person name="Ferrer M."/>
        </authorList>
    </citation>
    <scope>NUCLEOTIDE SEQUENCE</scope>
</reference>
<sequence length="162" mass="17831">MEGVYAGPAADGPKITFGFSKDHRPDLRQIKIGSTVTQEGIPLAGDVFDGNETDQTWNEKLLDWLEGWIGPEKRQQTLFVADSALITGDNLRHLDQGGYRFVSRLPDTFGYATVARSEALHRPRRQMGRHRQARAGEEGIRVPVARGGGRDRGAGVPPDRPA</sequence>